<evidence type="ECO:0000259" key="3">
    <source>
        <dbReference type="Pfam" id="PF13188"/>
    </source>
</evidence>
<dbReference type="SUPFAM" id="SSF55785">
    <property type="entry name" value="PYP-like sensor domain (PAS domain)"/>
    <property type="match status" value="1"/>
</dbReference>
<evidence type="ECO:0000313" key="5">
    <source>
        <dbReference type="Proteomes" id="UP000425960"/>
    </source>
</evidence>
<keyword evidence="2" id="KW-0472">Membrane</keyword>
<dbReference type="Pfam" id="PF13188">
    <property type="entry name" value="PAS_8"/>
    <property type="match status" value="1"/>
</dbReference>
<keyword evidence="2" id="KW-0812">Transmembrane</keyword>
<evidence type="ECO:0000256" key="1">
    <source>
        <dbReference type="SAM" id="MobiDB-lite"/>
    </source>
</evidence>
<keyword evidence="2" id="KW-1133">Transmembrane helix</keyword>
<dbReference type="KEGG" id="dov:DSCO28_61940"/>
<feature type="region of interest" description="Disordered" evidence="1">
    <location>
        <begin position="203"/>
        <end position="230"/>
    </location>
</feature>
<feature type="transmembrane region" description="Helical" evidence="2">
    <location>
        <begin position="57"/>
        <end position="77"/>
    </location>
</feature>
<gene>
    <name evidence="4" type="ORF">DSCO28_61940</name>
</gene>
<dbReference type="InterPro" id="IPR035965">
    <property type="entry name" value="PAS-like_dom_sf"/>
</dbReference>
<dbReference type="Proteomes" id="UP000425960">
    <property type="component" value="Chromosome"/>
</dbReference>
<accession>A0A5K7ZZJ4</accession>
<reference evidence="4 5" key="1">
    <citation type="submission" date="2019-11" db="EMBL/GenBank/DDBJ databases">
        <title>Comparative genomics of hydrocarbon-degrading Desulfosarcina strains.</title>
        <authorList>
            <person name="Watanabe M."/>
            <person name="Kojima H."/>
            <person name="Fukui M."/>
        </authorList>
    </citation>
    <scope>NUCLEOTIDE SEQUENCE [LARGE SCALE GENOMIC DNA]</scope>
    <source>
        <strain evidence="4 5">28bB2T</strain>
    </source>
</reference>
<evidence type="ECO:0000256" key="2">
    <source>
        <dbReference type="SAM" id="Phobius"/>
    </source>
</evidence>
<sequence>MKKSDPYRWLTANLKWLMTPHSPLRTMGTIAIAVFIGETTVMLILTLLPPLPVFTEAIVDSTLLIVVTSPALYLFLFRPIIRHINQREEAERSLRKNRDLLQTVFNGISDPLILLDAEARVRMINKAAGRYYRIGDRFINGQPCHVVFMAGDQPCPECDIPHRITENTSHTFERKGLFDTFISFNIHHEPYFRPAVYHQGTRFGNRPGPLHLPQSGGRPWRHDRGQQPGR</sequence>
<dbReference type="RefSeq" id="WP_231713976.1">
    <property type="nucleotide sequence ID" value="NZ_AP021876.1"/>
</dbReference>
<dbReference type="Gene3D" id="3.30.450.20">
    <property type="entry name" value="PAS domain"/>
    <property type="match status" value="1"/>
</dbReference>
<protein>
    <recommendedName>
        <fullName evidence="3">PAS domain-containing protein</fullName>
    </recommendedName>
</protein>
<dbReference type="AlphaFoldDB" id="A0A5K7ZZJ4"/>
<evidence type="ECO:0000313" key="4">
    <source>
        <dbReference type="EMBL" id="BBO85628.1"/>
    </source>
</evidence>
<feature type="compositionally biased region" description="Basic and acidic residues" evidence="1">
    <location>
        <begin position="220"/>
        <end position="230"/>
    </location>
</feature>
<feature type="transmembrane region" description="Helical" evidence="2">
    <location>
        <begin position="24"/>
        <end position="45"/>
    </location>
</feature>
<dbReference type="EMBL" id="AP021876">
    <property type="protein sequence ID" value="BBO85628.1"/>
    <property type="molecule type" value="Genomic_DNA"/>
</dbReference>
<feature type="domain" description="PAS" evidence="3">
    <location>
        <begin position="100"/>
        <end position="156"/>
    </location>
</feature>
<proteinExistence type="predicted"/>
<dbReference type="InterPro" id="IPR000014">
    <property type="entry name" value="PAS"/>
</dbReference>
<name>A0A5K7ZZJ4_9BACT</name>
<organism evidence="4 5">
    <name type="scientific">Desulfosarcina ovata subsp. sediminis</name>
    <dbReference type="NCBI Taxonomy" id="885957"/>
    <lineage>
        <taxon>Bacteria</taxon>
        <taxon>Pseudomonadati</taxon>
        <taxon>Thermodesulfobacteriota</taxon>
        <taxon>Desulfobacteria</taxon>
        <taxon>Desulfobacterales</taxon>
        <taxon>Desulfosarcinaceae</taxon>
        <taxon>Desulfosarcina</taxon>
    </lineage>
</organism>